<evidence type="ECO:0000313" key="8">
    <source>
        <dbReference type="Proteomes" id="UP000266483"/>
    </source>
</evidence>
<comment type="caution">
    <text evidence="6">The sequence shown here is derived from an EMBL/GenBank/DDBJ whole genome shotgun (WGS) entry which is preliminary data.</text>
</comment>
<reference evidence="7 8" key="1">
    <citation type="submission" date="2017-08" db="EMBL/GenBank/DDBJ databases">
        <title>Pusillimonas indicus sp. nov., a member of the family Alcaligenaceae isolated from surface seawater.</title>
        <authorList>
            <person name="Li J."/>
        </authorList>
    </citation>
    <scope>NUCLEOTIDE SEQUENCE [LARGE SCALE GENOMIC DNA]</scope>
    <source>
        <strain evidence="5 8">17-4A</strain>
        <strain evidence="6 7">L52-1-41</strain>
    </source>
</reference>
<sequence>MPEQTSLELIRKTSNSPLTSRQTQCLYWASIGKTSREMGQILTISESTANYHVREACTKLGVHSRQAGIVKAMSAGYLPHYNSKITD</sequence>
<dbReference type="Gene3D" id="1.10.10.10">
    <property type="entry name" value="Winged helix-like DNA-binding domain superfamily/Winged helix DNA-binding domain"/>
    <property type="match status" value="1"/>
</dbReference>
<evidence type="ECO:0000256" key="1">
    <source>
        <dbReference type="ARBA" id="ARBA00023015"/>
    </source>
</evidence>
<dbReference type="PRINTS" id="PR00038">
    <property type="entry name" value="HTHLUXR"/>
</dbReference>
<keyword evidence="8" id="KW-1185">Reference proteome</keyword>
<evidence type="ECO:0000256" key="2">
    <source>
        <dbReference type="ARBA" id="ARBA00023125"/>
    </source>
</evidence>
<dbReference type="AlphaFoldDB" id="A0A3A1YVC9"/>
<dbReference type="PANTHER" id="PTHR44688:SF16">
    <property type="entry name" value="DNA-BINDING TRANSCRIPTIONAL ACTIVATOR DEVR_DOSR"/>
    <property type="match status" value="1"/>
</dbReference>
<evidence type="ECO:0000313" key="7">
    <source>
        <dbReference type="Proteomes" id="UP000266206"/>
    </source>
</evidence>
<feature type="domain" description="HTH luxR-type" evidence="4">
    <location>
        <begin position="11"/>
        <end position="76"/>
    </location>
</feature>
<dbReference type="InterPro" id="IPR016032">
    <property type="entry name" value="Sig_transdc_resp-reg_C-effctor"/>
</dbReference>
<evidence type="ECO:0000313" key="5">
    <source>
        <dbReference type="EMBL" id="RII81866.1"/>
    </source>
</evidence>
<dbReference type="PANTHER" id="PTHR44688">
    <property type="entry name" value="DNA-BINDING TRANSCRIPTIONAL ACTIVATOR DEVR_DOSR"/>
    <property type="match status" value="1"/>
</dbReference>
<protein>
    <recommendedName>
        <fullName evidence="4">HTH luxR-type domain-containing protein</fullName>
    </recommendedName>
</protein>
<dbReference type="CDD" id="cd06170">
    <property type="entry name" value="LuxR_C_like"/>
    <property type="match status" value="1"/>
</dbReference>
<dbReference type="Proteomes" id="UP000266206">
    <property type="component" value="Unassembled WGS sequence"/>
</dbReference>
<dbReference type="EMBL" id="NQOU01000007">
    <property type="protein sequence ID" value="RII81866.1"/>
    <property type="molecule type" value="Genomic_DNA"/>
</dbReference>
<dbReference type="RefSeq" id="WP_119442912.1">
    <property type="nucleotide sequence ID" value="NZ_CP170494.1"/>
</dbReference>
<dbReference type="GO" id="GO:0003677">
    <property type="term" value="F:DNA binding"/>
    <property type="evidence" value="ECO:0007669"/>
    <property type="project" value="UniProtKB-KW"/>
</dbReference>
<organism evidence="6 7">
    <name type="scientific">Neopusillimonas maritima</name>
    <dbReference type="NCBI Taxonomy" id="2026239"/>
    <lineage>
        <taxon>Bacteria</taxon>
        <taxon>Pseudomonadati</taxon>
        <taxon>Pseudomonadota</taxon>
        <taxon>Betaproteobacteria</taxon>
        <taxon>Burkholderiales</taxon>
        <taxon>Alcaligenaceae</taxon>
        <taxon>Neopusillimonas</taxon>
    </lineage>
</organism>
<dbReference type="EMBL" id="NQYH01000009">
    <property type="protein sequence ID" value="RIY40414.1"/>
    <property type="molecule type" value="Genomic_DNA"/>
</dbReference>
<evidence type="ECO:0000259" key="4">
    <source>
        <dbReference type="PROSITE" id="PS50043"/>
    </source>
</evidence>
<keyword evidence="1" id="KW-0805">Transcription regulation</keyword>
<dbReference type="InterPro" id="IPR000792">
    <property type="entry name" value="Tscrpt_reg_LuxR_C"/>
</dbReference>
<proteinExistence type="predicted"/>
<dbReference type="PROSITE" id="PS50043">
    <property type="entry name" value="HTH_LUXR_2"/>
    <property type="match status" value="1"/>
</dbReference>
<evidence type="ECO:0000313" key="6">
    <source>
        <dbReference type="EMBL" id="RIY40414.1"/>
    </source>
</evidence>
<dbReference type="Pfam" id="PF00196">
    <property type="entry name" value="GerE"/>
    <property type="match status" value="1"/>
</dbReference>
<gene>
    <name evidence="5" type="ORF">CJO09_13970</name>
    <name evidence="6" type="ORF">CJP73_11160</name>
</gene>
<dbReference type="GO" id="GO:0006355">
    <property type="term" value="P:regulation of DNA-templated transcription"/>
    <property type="evidence" value="ECO:0007669"/>
    <property type="project" value="InterPro"/>
</dbReference>
<keyword evidence="2" id="KW-0238">DNA-binding</keyword>
<dbReference type="SMART" id="SM00421">
    <property type="entry name" value="HTH_LUXR"/>
    <property type="match status" value="1"/>
</dbReference>
<evidence type="ECO:0000256" key="3">
    <source>
        <dbReference type="ARBA" id="ARBA00023163"/>
    </source>
</evidence>
<dbReference type="SUPFAM" id="SSF46894">
    <property type="entry name" value="C-terminal effector domain of the bipartite response regulators"/>
    <property type="match status" value="1"/>
</dbReference>
<dbReference type="InterPro" id="IPR036388">
    <property type="entry name" value="WH-like_DNA-bd_sf"/>
</dbReference>
<name>A0A3A1YVC9_9BURK</name>
<dbReference type="Proteomes" id="UP000266483">
    <property type="component" value="Unassembled WGS sequence"/>
</dbReference>
<dbReference type="OrthoDB" id="9774661at2"/>
<keyword evidence="3" id="KW-0804">Transcription</keyword>
<accession>A0A3A1YVC9</accession>